<accession>A0A4Y7IQ04</accession>
<dbReference type="InterPro" id="IPR029146">
    <property type="entry name" value="Ten1_animal_plant"/>
</dbReference>
<evidence type="ECO:0000313" key="1">
    <source>
        <dbReference type="EMBL" id="RZC50964.1"/>
    </source>
</evidence>
<evidence type="ECO:0000313" key="2">
    <source>
        <dbReference type="Proteomes" id="UP000316621"/>
    </source>
</evidence>
<dbReference type="PANTHER" id="PTHR33905:SF1">
    <property type="entry name" value="CST COMPLEX SUBUNIT TEN1"/>
    <property type="match status" value="1"/>
</dbReference>
<dbReference type="Pfam" id="PF15490">
    <property type="entry name" value="Ten1_2"/>
    <property type="match status" value="1"/>
</dbReference>
<dbReference type="Gramene" id="RZC50964">
    <property type="protein sequence ID" value="RZC50964"/>
    <property type="gene ID" value="C5167_019393"/>
</dbReference>
<dbReference type="EMBL" id="CM010716">
    <property type="protein sequence ID" value="RZC50964.1"/>
    <property type="molecule type" value="Genomic_DNA"/>
</dbReference>
<dbReference type="GO" id="GO:0003697">
    <property type="term" value="F:single-stranded DNA binding"/>
    <property type="evidence" value="ECO:0007669"/>
    <property type="project" value="InterPro"/>
</dbReference>
<dbReference type="GO" id="GO:0010521">
    <property type="term" value="F:telomerase inhibitor activity"/>
    <property type="evidence" value="ECO:0007669"/>
    <property type="project" value="TreeGrafter"/>
</dbReference>
<proteinExistence type="predicted"/>
<sequence>MEEEVYDPIEEEPHTIRHGVLVSLEELTPSSPHFTDGSSIRVTGKLKEYHLETSTALITDGGYQLKIYTEQMNELNIQVGFTYQFIGELVFRPNSNEPVLQARVGRNVNGIDLNLYKKSLKLLKRFQADNMRGETTT</sequence>
<dbReference type="GO" id="GO:0042162">
    <property type="term" value="F:telomeric DNA binding"/>
    <property type="evidence" value="ECO:0007669"/>
    <property type="project" value="TreeGrafter"/>
</dbReference>
<dbReference type="Proteomes" id="UP000316621">
    <property type="component" value="Chromosome 2"/>
</dbReference>
<evidence type="ECO:0008006" key="3">
    <source>
        <dbReference type="Google" id="ProtNLM"/>
    </source>
</evidence>
<dbReference type="InterPro" id="IPR012340">
    <property type="entry name" value="NA-bd_OB-fold"/>
</dbReference>
<protein>
    <recommendedName>
        <fullName evidence="3">CST complex subunit TEN1</fullName>
    </recommendedName>
</protein>
<reference evidence="1 2" key="1">
    <citation type="journal article" date="2018" name="Science">
        <title>The opium poppy genome and morphinan production.</title>
        <authorList>
            <person name="Guo L."/>
            <person name="Winzer T."/>
            <person name="Yang X."/>
            <person name="Li Y."/>
            <person name="Ning Z."/>
            <person name="He Z."/>
            <person name="Teodor R."/>
            <person name="Lu Y."/>
            <person name="Bowser T.A."/>
            <person name="Graham I.A."/>
            <person name="Ye K."/>
        </authorList>
    </citation>
    <scope>NUCLEOTIDE SEQUENCE [LARGE SCALE GENOMIC DNA]</scope>
    <source>
        <strain evidence="2">cv. HN1</strain>
        <tissue evidence="1">Leaves</tissue>
    </source>
</reference>
<keyword evidence="2" id="KW-1185">Reference proteome</keyword>
<dbReference type="PANTHER" id="PTHR33905">
    <property type="entry name" value="CST COMPLEX SUBUNIT TEN1"/>
    <property type="match status" value="1"/>
</dbReference>
<dbReference type="Gene3D" id="2.40.50.140">
    <property type="entry name" value="Nucleic acid-binding proteins"/>
    <property type="match status" value="1"/>
</dbReference>
<dbReference type="OMA" id="VAMYNKA"/>
<name>A0A4Y7IQ04_PAPSO</name>
<gene>
    <name evidence="1" type="ORF">C5167_019393</name>
</gene>
<dbReference type="GO" id="GO:1990879">
    <property type="term" value="C:CST complex"/>
    <property type="evidence" value="ECO:0007669"/>
    <property type="project" value="InterPro"/>
</dbReference>
<organism evidence="1 2">
    <name type="scientific">Papaver somniferum</name>
    <name type="common">Opium poppy</name>
    <dbReference type="NCBI Taxonomy" id="3469"/>
    <lineage>
        <taxon>Eukaryota</taxon>
        <taxon>Viridiplantae</taxon>
        <taxon>Streptophyta</taxon>
        <taxon>Embryophyta</taxon>
        <taxon>Tracheophyta</taxon>
        <taxon>Spermatophyta</taxon>
        <taxon>Magnoliopsida</taxon>
        <taxon>Ranunculales</taxon>
        <taxon>Papaveraceae</taxon>
        <taxon>Papaveroideae</taxon>
        <taxon>Papaver</taxon>
    </lineage>
</organism>
<dbReference type="STRING" id="3469.A0A4Y7IQ04"/>
<dbReference type="OrthoDB" id="342190at2759"/>
<dbReference type="AlphaFoldDB" id="A0A4Y7IQ04"/>
<dbReference type="GO" id="GO:0032211">
    <property type="term" value="P:negative regulation of telomere maintenance via telomerase"/>
    <property type="evidence" value="ECO:0007669"/>
    <property type="project" value="TreeGrafter"/>
</dbReference>